<feature type="transmembrane region" description="Helical" evidence="1">
    <location>
        <begin position="99"/>
        <end position="123"/>
    </location>
</feature>
<dbReference type="EMBL" id="JAVFKD010000001">
    <property type="protein sequence ID" value="KAK5999120.1"/>
    <property type="molecule type" value="Genomic_DNA"/>
</dbReference>
<dbReference type="PANTHER" id="PTHR38409:SF1">
    <property type="entry name" value="MITOCHONDRIAL ADAPTER PROTEIN MCP1"/>
    <property type="match status" value="1"/>
</dbReference>
<comment type="caution">
    <text evidence="3">The sequence shown here is derived from an EMBL/GenBank/DDBJ whole genome shotgun (WGS) entry which is preliminary data.</text>
</comment>
<evidence type="ECO:0000313" key="3">
    <source>
        <dbReference type="EMBL" id="KAK5999120.1"/>
    </source>
</evidence>
<reference evidence="3 4" key="1">
    <citation type="submission" date="2024-01" db="EMBL/GenBank/DDBJ databases">
        <title>Complete genome of Cladobotryum mycophilum ATHUM6906.</title>
        <authorList>
            <person name="Christinaki A.C."/>
            <person name="Myridakis A.I."/>
            <person name="Kouvelis V.N."/>
        </authorList>
    </citation>
    <scope>NUCLEOTIDE SEQUENCE [LARGE SCALE GENOMIC DNA]</scope>
    <source>
        <strain evidence="3 4">ATHUM6906</strain>
    </source>
</reference>
<proteinExistence type="predicted"/>
<evidence type="ECO:0000256" key="1">
    <source>
        <dbReference type="SAM" id="Phobius"/>
    </source>
</evidence>
<accession>A0ABR0T4Z7</accession>
<dbReference type="Proteomes" id="UP001338125">
    <property type="component" value="Unassembled WGS sequence"/>
</dbReference>
<gene>
    <name evidence="3" type="ORF">PT974_01509</name>
</gene>
<evidence type="ECO:0000313" key="4">
    <source>
        <dbReference type="Proteomes" id="UP001338125"/>
    </source>
</evidence>
<protein>
    <recommendedName>
        <fullName evidence="2">Mitochondrial adapter protein MCP1 transmembrane domain-containing protein</fullName>
    </recommendedName>
</protein>
<dbReference type="InterPro" id="IPR039960">
    <property type="entry name" value="MCP1"/>
</dbReference>
<evidence type="ECO:0000259" key="2">
    <source>
        <dbReference type="Pfam" id="PF07950"/>
    </source>
</evidence>
<feature type="domain" description="Mitochondrial adapter protein MCP1 transmembrane" evidence="2">
    <location>
        <begin position="212"/>
        <end position="324"/>
    </location>
</feature>
<name>A0ABR0T4Z7_9HYPO</name>
<keyword evidence="4" id="KW-1185">Reference proteome</keyword>
<keyword evidence="1" id="KW-1133">Transmembrane helix</keyword>
<dbReference type="Pfam" id="PF07950">
    <property type="entry name" value="MCP1_TM"/>
    <property type="match status" value="1"/>
</dbReference>
<keyword evidence="1" id="KW-0812">Transmembrane</keyword>
<dbReference type="InterPro" id="IPR012472">
    <property type="entry name" value="MCP1_TM"/>
</dbReference>
<organism evidence="3 4">
    <name type="scientific">Cladobotryum mycophilum</name>
    <dbReference type="NCBI Taxonomy" id="491253"/>
    <lineage>
        <taxon>Eukaryota</taxon>
        <taxon>Fungi</taxon>
        <taxon>Dikarya</taxon>
        <taxon>Ascomycota</taxon>
        <taxon>Pezizomycotina</taxon>
        <taxon>Sordariomycetes</taxon>
        <taxon>Hypocreomycetidae</taxon>
        <taxon>Hypocreales</taxon>
        <taxon>Hypocreaceae</taxon>
        <taxon>Cladobotryum</taxon>
    </lineage>
</organism>
<feature type="transmembrane region" description="Helical" evidence="1">
    <location>
        <begin position="298"/>
        <end position="320"/>
    </location>
</feature>
<sequence>MSAADDPSGSGDWRDANQDSFSLLHLDPTPMDSGSNLPSPTAGSIDRSFSVYSLATTSEGYMDSSSASIKSGSAMAPGLSGSGRGAIYYLTRIQRYSSYAMSLFTSLHLANVSLIPAITRTVPGSETYLLMTRELYQTPVTEPLLVALPVIAHVGSGIALRIIRRMQNGRRYGAALPGLFAWNRWATEEGRTIRVWPQASYISLSGYAFTLFYSAHVFMNRVLPLTYDGDSSNIGLAYVSHGFSRHPAIAQAAYGGLLVLGCGHMVWGLAKWLGVSPPGDGSKAVVDKKVKSRRRRRWWAIQAAVAGAVAAWAVGGVGVVSKAGQAEGWIGTLYDDLFTRVGL</sequence>
<dbReference type="PANTHER" id="PTHR38409">
    <property type="entry name" value="MDM10-COMPLEMENTING PROTEIN 1"/>
    <property type="match status" value="1"/>
</dbReference>
<keyword evidence="1" id="KW-0472">Membrane</keyword>
<feature type="transmembrane region" description="Helical" evidence="1">
    <location>
        <begin position="143"/>
        <end position="163"/>
    </location>
</feature>